<dbReference type="Proteomes" id="UP000078486">
    <property type="component" value="Unassembled WGS sequence"/>
</dbReference>
<comment type="caution">
    <text evidence="2">The sequence shown here is derived from an EMBL/GenBank/DDBJ whole genome shotgun (WGS) entry which is preliminary data.</text>
</comment>
<reference evidence="2 3" key="1">
    <citation type="submission" date="2016-01" db="EMBL/GenBank/DDBJ databases">
        <title>High potential of lignocellulose degradation of a new Verrucomicrobia species.</title>
        <authorList>
            <person name="Wang Y."/>
            <person name="Shi Y."/>
            <person name="Qiu Z."/>
            <person name="Liu S."/>
            <person name="Yang H."/>
        </authorList>
    </citation>
    <scope>NUCLEOTIDE SEQUENCE [LARGE SCALE GENOMIC DNA]</scope>
    <source>
        <strain evidence="2 3">TSB47</strain>
    </source>
</reference>
<dbReference type="RefSeq" id="WP_068771190.1">
    <property type="nucleotide sequence ID" value="NZ_CP109796.1"/>
</dbReference>
<gene>
    <name evidence="2" type="ORF">AW736_15325</name>
</gene>
<evidence type="ECO:0000313" key="2">
    <source>
        <dbReference type="EMBL" id="OAM88883.1"/>
    </source>
</evidence>
<evidence type="ECO:0000313" key="3">
    <source>
        <dbReference type="Proteomes" id="UP000078486"/>
    </source>
</evidence>
<evidence type="ECO:0008006" key="4">
    <source>
        <dbReference type="Google" id="ProtNLM"/>
    </source>
</evidence>
<dbReference type="STRING" id="1184151.AW736_15325"/>
<keyword evidence="3" id="KW-1185">Reference proteome</keyword>
<evidence type="ECO:0000256" key="1">
    <source>
        <dbReference type="SAM" id="SignalP"/>
    </source>
</evidence>
<feature type="chain" id="PRO_5008088767" description="Heparinase II N-terminal domain-containing protein" evidence="1">
    <location>
        <begin position="26"/>
        <end position="627"/>
    </location>
</feature>
<proteinExistence type="predicted"/>
<accession>A0A178IFT5</accession>
<dbReference type="EMBL" id="LRRQ01000118">
    <property type="protein sequence ID" value="OAM88883.1"/>
    <property type="molecule type" value="Genomic_DNA"/>
</dbReference>
<keyword evidence="1" id="KW-0732">Signal</keyword>
<dbReference type="OrthoDB" id="9813410at2"/>
<sequence>MNKNLRYLPRALFLLPVLAAIAASAQPLWQGDPGKGAAELEAQWQTLTRPDAVVGIRGVLRFAVEAAALDWHPGRVEHALEFARGMQDLDPASPTHGNFRWYSNQPRPVDLNAAEFAAQLLGVLHAQSRDRLTPAARDRLRELMTDAIEGMKLHQVKLPYTNIWLKKTWCLIALGEALGRPDVADDGYARLAEWLRFTAANGICEFNAVTYYGTDLDSLNLIAKYAARPEGRALALKAARYLWTAAAANWFAAGDRLGGANARSYDYLFGHGYFECFTWTAGWLRARPDIENAGWIGSNHDNLVAFRNAAHLPAPREWTEPVRAQIPRTVVQRWGEAPARTAVHWVGRHAGLGTSGEAYSREDRALVIDLGDSPAIPQLTLFMDGRGDPFGTKKVKGADAHAKALHLVPFIASVQRGPEALQLLSLEPLGPAARFKPKPGELSCLLTHLTIPREAEVWAGDARLKPGTPAKPAVIPPGAPLFARIGDAAAAIRILYSDTTDGDRPAEIRFIDDGRAAKARRLTLVHDTAEPKGRATVVAWLRVAEGLDDAGFAAFRQTFASAAAGVKKEGSVIKATAAGLAAPLRIEADVEKQERLLLEGGEPRPALLTVNGREIGFELLGEFLTRP</sequence>
<feature type="signal peptide" evidence="1">
    <location>
        <begin position="1"/>
        <end position="25"/>
    </location>
</feature>
<name>A0A178IFT5_9BACT</name>
<dbReference type="AlphaFoldDB" id="A0A178IFT5"/>
<protein>
    <recommendedName>
        <fullName evidence="4">Heparinase II N-terminal domain-containing protein</fullName>
    </recommendedName>
</protein>
<organism evidence="2 3">
    <name type="scientific">Termitidicoccus mucosus</name>
    <dbReference type="NCBI Taxonomy" id="1184151"/>
    <lineage>
        <taxon>Bacteria</taxon>
        <taxon>Pseudomonadati</taxon>
        <taxon>Verrucomicrobiota</taxon>
        <taxon>Opitutia</taxon>
        <taxon>Opitutales</taxon>
        <taxon>Opitutaceae</taxon>
        <taxon>Termitidicoccus</taxon>
    </lineage>
</organism>